<evidence type="ECO:0000256" key="1">
    <source>
        <dbReference type="SAM" id="MobiDB-lite"/>
    </source>
</evidence>
<evidence type="ECO:0000313" key="3">
    <source>
        <dbReference type="Proteomes" id="UP000008281"/>
    </source>
</evidence>
<dbReference type="AlphaFoldDB" id="E3N429"/>
<accession>E3N429</accession>
<dbReference type="InParanoid" id="E3N429"/>
<proteinExistence type="predicted"/>
<evidence type="ECO:0000313" key="2">
    <source>
        <dbReference type="EMBL" id="EFO85327.1"/>
    </source>
</evidence>
<protein>
    <submittedName>
        <fullName evidence="2">Uncharacterized protein</fullName>
    </submittedName>
</protein>
<dbReference type="EMBL" id="DS268523">
    <property type="protein sequence ID" value="EFO85327.1"/>
    <property type="molecule type" value="Genomic_DNA"/>
</dbReference>
<gene>
    <name evidence="2" type="ORF">CRE_24127</name>
</gene>
<keyword evidence="3" id="KW-1185">Reference proteome</keyword>
<dbReference type="HOGENOM" id="CLU_1846984_0_0_1"/>
<name>E3N429_CAERE</name>
<feature type="compositionally biased region" description="Basic and acidic residues" evidence="1">
    <location>
        <begin position="85"/>
        <end position="100"/>
    </location>
</feature>
<sequence length="139" mass="15941">MKYTWSLSLRAVTETELLEDFRIVKEGVDGQYHYAYMPPEDRELDLEEHDDAEHEEKKPEPIRVKPTLRTFFFLLAQMVAQLGDDNDKPKNKNDKPKNDDNVLADLSNKIAAINVNELGEKAMTDMISGFLTRGVGDQQ</sequence>
<reference evidence="2" key="1">
    <citation type="submission" date="2007-07" db="EMBL/GenBank/DDBJ databases">
        <title>PCAP assembly of the Caenorhabditis remanei genome.</title>
        <authorList>
            <consortium name="The Caenorhabditis remanei Sequencing Consortium"/>
            <person name="Wilson R.K."/>
        </authorList>
    </citation>
    <scope>NUCLEOTIDE SEQUENCE [LARGE SCALE GENOMIC DNA]</scope>
    <source>
        <strain evidence="2">PB4641</strain>
    </source>
</reference>
<feature type="region of interest" description="Disordered" evidence="1">
    <location>
        <begin position="39"/>
        <end position="61"/>
    </location>
</feature>
<feature type="compositionally biased region" description="Basic and acidic residues" evidence="1">
    <location>
        <begin position="51"/>
        <end position="61"/>
    </location>
</feature>
<dbReference type="Proteomes" id="UP000008281">
    <property type="component" value="Unassembled WGS sequence"/>
</dbReference>
<organism evidence="3">
    <name type="scientific">Caenorhabditis remanei</name>
    <name type="common">Caenorhabditis vulgaris</name>
    <dbReference type="NCBI Taxonomy" id="31234"/>
    <lineage>
        <taxon>Eukaryota</taxon>
        <taxon>Metazoa</taxon>
        <taxon>Ecdysozoa</taxon>
        <taxon>Nematoda</taxon>
        <taxon>Chromadorea</taxon>
        <taxon>Rhabditida</taxon>
        <taxon>Rhabditina</taxon>
        <taxon>Rhabditomorpha</taxon>
        <taxon>Rhabditoidea</taxon>
        <taxon>Rhabditidae</taxon>
        <taxon>Peloderinae</taxon>
        <taxon>Caenorhabditis</taxon>
    </lineage>
</organism>
<feature type="region of interest" description="Disordered" evidence="1">
    <location>
        <begin position="83"/>
        <end position="103"/>
    </location>
</feature>